<comment type="cofactor">
    <cofactor evidence="1">
        <name>Zn(2+)</name>
        <dbReference type="ChEBI" id="CHEBI:29105"/>
    </cofactor>
</comment>
<dbReference type="RefSeq" id="WP_311159078.1">
    <property type="nucleotide sequence ID" value="NZ_JAVQLW010000001.1"/>
</dbReference>
<dbReference type="CDD" id="cd06250">
    <property type="entry name" value="M14_PaAOTO_like"/>
    <property type="match status" value="1"/>
</dbReference>
<protein>
    <submittedName>
        <fullName evidence="6">M14 family metallopeptidase</fullName>
    </submittedName>
</protein>
<dbReference type="PANTHER" id="PTHR37326">
    <property type="entry name" value="BLL3975 PROTEIN"/>
    <property type="match status" value="1"/>
</dbReference>
<dbReference type="Pfam" id="PF24827">
    <property type="entry name" value="AstE_AspA_cat"/>
    <property type="match status" value="1"/>
</dbReference>
<evidence type="ECO:0000256" key="2">
    <source>
        <dbReference type="ARBA" id="ARBA00022723"/>
    </source>
</evidence>
<keyword evidence="3" id="KW-0378">Hydrolase</keyword>
<evidence type="ECO:0000256" key="3">
    <source>
        <dbReference type="ARBA" id="ARBA00022801"/>
    </source>
</evidence>
<organism evidence="6 7">
    <name type="scientific">Paracoccus aurantius</name>
    <dbReference type="NCBI Taxonomy" id="3073814"/>
    <lineage>
        <taxon>Bacteria</taxon>
        <taxon>Pseudomonadati</taxon>
        <taxon>Pseudomonadota</taxon>
        <taxon>Alphaproteobacteria</taxon>
        <taxon>Rhodobacterales</taxon>
        <taxon>Paracoccaceae</taxon>
        <taxon>Paracoccus</taxon>
    </lineage>
</organism>
<dbReference type="SUPFAM" id="SSF53187">
    <property type="entry name" value="Zn-dependent exopeptidases"/>
    <property type="match status" value="1"/>
</dbReference>
<gene>
    <name evidence="6" type="ORF">RGQ15_04760</name>
</gene>
<accession>A0ABU2HPB4</accession>
<evidence type="ECO:0000313" key="6">
    <source>
        <dbReference type="EMBL" id="MDS9466887.1"/>
    </source>
</evidence>
<dbReference type="Proteomes" id="UP001269144">
    <property type="component" value="Unassembled WGS sequence"/>
</dbReference>
<evidence type="ECO:0000256" key="4">
    <source>
        <dbReference type="ARBA" id="ARBA00022833"/>
    </source>
</evidence>
<proteinExistence type="predicted"/>
<evidence type="ECO:0000256" key="1">
    <source>
        <dbReference type="ARBA" id="ARBA00001947"/>
    </source>
</evidence>
<keyword evidence="2" id="KW-0479">Metal-binding</keyword>
<feature type="domain" description="Succinylglutamate desuccinylase/Aspartoacylase catalytic" evidence="5">
    <location>
        <begin position="36"/>
        <end position="268"/>
    </location>
</feature>
<evidence type="ECO:0000313" key="7">
    <source>
        <dbReference type="Proteomes" id="UP001269144"/>
    </source>
</evidence>
<keyword evidence="7" id="KW-1185">Reference proteome</keyword>
<dbReference type="Gene3D" id="3.40.630.10">
    <property type="entry name" value="Zn peptidases"/>
    <property type="match status" value="1"/>
</dbReference>
<evidence type="ECO:0000259" key="5">
    <source>
        <dbReference type="Pfam" id="PF24827"/>
    </source>
</evidence>
<comment type="caution">
    <text evidence="6">The sequence shown here is derived from an EMBL/GenBank/DDBJ whole genome shotgun (WGS) entry which is preliminary data.</text>
</comment>
<dbReference type="InterPro" id="IPR053138">
    <property type="entry name" value="N-alpha-Ac-DABA_deacetylase"/>
</dbReference>
<dbReference type="PANTHER" id="PTHR37326:SF1">
    <property type="entry name" value="BLL3975 PROTEIN"/>
    <property type="match status" value="1"/>
</dbReference>
<name>A0ABU2HPB4_9RHOB</name>
<dbReference type="EMBL" id="JAVQLW010000001">
    <property type="protein sequence ID" value="MDS9466887.1"/>
    <property type="molecule type" value="Genomic_DNA"/>
</dbReference>
<sequence>MPVHSLAERLEFSLPADAAGNRRAMSAYRYGEAGTGPKAYIQAGLHADEFPGMLALHHLRPMLDAAARDDRIRGEIVIVPQANPLGLTQHERGFLLGRKDTLTGENFNRGYADLAAGLTDLPLGGDAVANVAIIRAGMARILGQMRPRTALEAMRHRLLTWAHDADLVLDLHADNQALPHIYVGTPLWPQSSDIAAEFCAKAVLLAEVSGGHPFDEALSGPWWELARRYPGCPVPSACLATTIELGSNDDVDPDLAQAQATALFRILARRGFVDAESLPPLPELACAASQLTAMAQIQAPASGLIVYHAELGETVVMGQRIATITVPFGDEIPVLAETHGLLFARHSQPYAWPGKFIGKIAGSDDLAGRVGLLLTD</sequence>
<keyword evidence="4" id="KW-0862">Zinc</keyword>
<reference evidence="7" key="1">
    <citation type="submission" date="2023-07" db="EMBL/GenBank/DDBJ databases">
        <title>Paracoccus sp. MBLB3053 whole genome sequence.</title>
        <authorList>
            <person name="Hwang C.Y."/>
            <person name="Cho E.-S."/>
            <person name="Seo M.-J."/>
        </authorList>
    </citation>
    <scope>NUCLEOTIDE SEQUENCE [LARGE SCALE GENOMIC DNA]</scope>
    <source>
        <strain evidence="7">MBLB3053</strain>
    </source>
</reference>
<dbReference type="InterPro" id="IPR055438">
    <property type="entry name" value="AstE_AspA_cat"/>
</dbReference>